<organism evidence="1 2">
    <name type="scientific">Trinickia soli</name>
    <dbReference type="NCBI Taxonomy" id="380675"/>
    <lineage>
        <taxon>Bacteria</taxon>
        <taxon>Pseudomonadati</taxon>
        <taxon>Pseudomonadota</taxon>
        <taxon>Betaproteobacteria</taxon>
        <taxon>Burkholderiales</taxon>
        <taxon>Burkholderiaceae</taxon>
        <taxon>Trinickia</taxon>
    </lineage>
</organism>
<name>A0A2N7WEQ7_9BURK</name>
<gene>
    <name evidence="1" type="ORF">C0Z19_02495</name>
</gene>
<sequence>MKLHQDSSGALNTVTGYGADYVEVNLVRHESSIVLLPDVPVSDWPVSSFDVLGPEHFELLLSQAPELVVFGSGARLRFPHPRLTAALSARRIGVETMDFMAACRTYNILMAEGRRVAAALLIER</sequence>
<comment type="caution">
    <text evidence="1">The sequence shown here is derived from an EMBL/GenBank/DDBJ whole genome shotgun (WGS) entry which is preliminary data.</text>
</comment>
<dbReference type="EMBL" id="PNYB01000002">
    <property type="protein sequence ID" value="PMS27844.1"/>
    <property type="molecule type" value="Genomic_DNA"/>
</dbReference>
<evidence type="ECO:0008006" key="3">
    <source>
        <dbReference type="Google" id="ProtNLM"/>
    </source>
</evidence>
<dbReference type="Gene3D" id="3.40.1230.10">
    <property type="entry name" value="MTH938-like"/>
    <property type="match status" value="1"/>
</dbReference>
<protein>
    <recommendedName>
        <fullName evidence="3">Xcc1710-like domain-containing protein</fullName>
    </recommendedName>
</protein>
<evidence type="ECO:0000313" key="1">
    <source>
        <dbReference type="EMBL" id="PMS27844.1"/>
    </source>
</evidence>
<dbReference type="SUPFAM" id="SSF64076">
    <property type="entry name" value="MTH938-like"/>
    <property type="match status" value="1"/>
</dbReference>
<evidence type="ECO:0000313" key="2">
    <source>
        <dbReference type="Proteomes" id="UP000235347"/>
    </source>
</evidence>
<proteinExistence type="predicted"/>
<dbReference type="AlphaFoldDB" id="A0A2N7WEQ7"/>
<dbReference type="CDD" id="cd05560">
    <property type="entry name" value="Xcc1710_like"/>
    <property type="match status" value="1"/>
</dbReference>
<reference evidence="1 2" key="1">
    <citation type="submission" date="2018-01" db="EMBL/GenBank/DDBJ databases">
        <title>Whole genome analyses suggest that Burkholderia sensu lato contains two further novel genera in the rhizoxinica-symbiotica group Mycetohabitans gen. nov., and Trinickia gen. nov.: implications for the evolution of diazotrophy and nodulation in the Burkholderiaceae.</title>
        <authorList>
            <person name="Estrada-de los Santos P."/>
            <person name="Palmer M."/>
            <person name="Chavez-Ramirez B."/>
            <person name="Beukes C."/>
            <person name="Steenkamp E.T."/>
            <person name="Hirsch A.M."/>
            <person name="Manyaka P."/>
            <person name="Maluk M."/>
            <person name="Lafos M."/>
            <person name="Crook M."/>
            <person name="Gross E."/>
            <person name="Simon M.F."/>
            <person name="Bueno dos Reis Junior F."/>
            <person name="Poole P.S."/>
            <person name="Venter S.N."/>
            <person name="James E.K."/>
        </authorList>
    </citation>
    <scope>NUCLEOTIDE SEQUENCE [LARGE SCALE GENOMIC DNA]</scope>
    <source>
        <strain evidence="1 2">GP25-8</strain>
    </source>
</reference>
<dbReference type="RefSeq" id="WP_102608494.1">
    <property type="nucleotide sequence ID" value="NZ_CADIKD010000021.1"/>
</dbReference>
<dbReference type="InterPro" id="IPR036748">
    <property type="entry name" value="MTH938-like_sf"/>
</dbReference>
<accession>A0A2N7WEQ7</accession>
<dbReference type="PANTHER" id="PTHR21192:SF2">
    <property type="entry name" value="NADH DEHYDROGENASE [UBIQUINONE] 1 ALPHA SUBCOMPLEX ASSEMBLY FACTOR 3"/>
    <property type="match status" value="1"/>
</dbReference>
<dbReference type="InterPro" id="IPR007523">
    <property type="entry name" value="NDUFAF3/AAMDC"/>
</dbReference>
<dbReference type="Pfam" id="PF04430">
    <property type="entry name" value="DUF498"/>
    <property type="match status" value="1"/>
</dbReference>
<dbReference type="PANTHER" id="PTHR21192">
    <property type="entry name" value="NUCLEAR PROTEIN E3-3"/>
    <property type="match status" value="1"/>
</dbReference>
<keyword evidence="2" id="KW-1185">Reference proteome</keyword>
<dbReference type="Proteomes" id="UP000235347">
    <property type="component" value="Unassembled WGS sequence"/>
</dbReference>